<protein>
    <submittedName>
        <fullName evidence="3">Uncharacterized protein</fullName>
    </submittedName>
</protein>
<name>A0A1B6QF99_SORBI</name>
<accession>A0A1B6QF99</accession>
<feature type="compositionally biased region" description="Low complexity" evidence="1">
    <location>
        <begin position="21"/>
        <end position="35"/>
    </location>
</feature>
<dbReference type="InterPro" id="IPR045880">
    <property type="entry name" value="ZCF37"/>
</dbReference>
<reference evidence="4" key="2">
    <citation type="journal article" date="2018" name="Plant J.">
        <title>The Sorghum bicolor reference genome: improved assembly, gene annotations, a transcriptome atlas, and signatures of genome organization.</title>
        <authorList>
            <person name="McCormick R.F."/>
            <person name="Truong S.K."/>
            <person name="Sreedasyam A."/>
            <person name="Jenkins J."/>
            <person name="Shu S."/>
            <person name="Sims D."/>
            <person name="Kennedy M."/>
            <person name="Amirebrahimi M."/>
            <person name="Weers B.D."/>
            <person name="McKinley B."/>
            <person name="Mattison A."/>
            <person name="Morishige D.T."/>
            <person name="Grimwood J."/>
            <person name="Schmutz J."/>
            <person name="Mullet J.E."/>
        </authorList>
    </citation>
    <scope>NUCLEOTIDE SEQUENCE [LARGE SCALE GENOMIC DNA]</scope>
    <source>
        <strain evidence="4">cv. BTx623</strain>
    </source>
</reference>
<dbReference type="EMBL" id="CM000761">
    <property type="protein sequence ID" value="KXG36580.1"/>
    <property type="molecule type" value="Genomic_DNA"/>
</dbReference>
<evidence type="ECO:0000313" key="4">
    <source>
        <dbReference type="Proteomes" id="UP000000768"/>
    </source>
</evidence>
<dbReference type="Proteomes" id="UP000000768">
    <property type="component" value="Chromosome 2"/>
</dbReference>
<dbReference type="eggNOG" id="ENOG502RZXM">
    <property type="taxonomic scope" value="Eukaryota"/>
</dbReference>
<proteinExistence type="predicted"/>
<evidence type="ECO:0000256" key="2">
    <source>
        <dbReference type="SAM" id="Phobius"/>
    </source>
</evidence>
<organism evidence="3 4">
    <name type="scientific">Sorghum bicolor</name>
    <name type="common">Sorghum</name>
    <name type="synonym">Sorghum vulgare</name>
    <dbReference type="NCBI Taxonomy" id="4558"/>
    <lineage>
        <taxon>Eukaryota</taxon>
        <taxon>Viridiplantae</taxon>
        <taxon>Streptophyta</taxon>
        <taxon>Embryophyta</taxon>
        <taxon>Tracheophyta</taxon>
        <taxon>Spermatophyta</taxon>
        <taxon>Magnoliopsida</taxon>
        <taxon>Liliopsida</taxon>
        <taxon>Poales</taxon>
        <taxon>Poaceae</taxon>
        <taxon>PACMAD clade</taxon>
        <taxon>Panicoideae</taxon>
        <taxon>Andropogonodae</taxon>
        <taxon>Andropogoneae</taxon>
        <taxon>Sorghinae</taxon>
        <taxon>Sorghum</taxon>
    </lineage>
</organism>
<keyword evidence="2" id="KW-0472">Membrane</keyword>
<feature type="region of interest" description="Disordered" evidence="1">
    <location>
        <begin position="19"/>
        <end position="52"/>
    </location>
</feature>
<dbReference type="STRING" id="4558.A0A1B6QF99"/>
<reference evidence="3 4" key="1">
    <citation type="journal article" date="2009" name="Nature">
        <title>The Sorghum bicolor genome and the diversification of grasses.</title>
        <authorList>
            <person name="Paterson A.H."/>
            <person name="Bowers J.E."/>
            <person name="Bruggmann R."/>
            <person name="Dubchak I."/>
            <person name="Grimwood J."/>
            <person name="Gundlach H."/>
            <person name="Haberer G."/>
            <person name="Hellsten U."/>
            <person name="Mitros T."/>
            <person name="Poliakov A."/>
            <person name="Schmutz J."/>
            <person name="Spannagl M."/>
            <person name="Tang H."/>
            <person name="Wang X."/>
            <person name="Wicker T."/>
            <person name="Bharti A.K."/>
            <person name="Chapman J."/>
            <person name="Feltus F.A."/>
            <person name="Gowik U."/>
            <person name="Grigoriev I.V."/>
            <person name="Lyons E."/>
            <person name="Maher C.A."/>
            <person name="Martis M."/>
            <person name="Narechania A."/>
            <person name="Otillar R.P."/>
            <person name="Penning B.W."/>
            <person name="Salamov A.A."/>
            <person name="Wang Y."/>
            <person name="Zhang L."/>
            <person name="Carpita N.C."/>
            <person name="Freeling M."/>
            <person name="Gingle A.R."/>
            <person name="Hash C.T."/>
            <person name="Keller B."/>
            <person name="Klein P."/>
            <person name="Kresovich S."/>
            <person name="McCann M.C."/>
            <person name="Ming R."/>
            <person name="Peterson D.G."/>
            <person name="Mehboob-ur-Rahman"/>
            <person name="Ware D."/>
            <person name="Westhoff P."/>
            <person name="Mayer K.F."/>
            <person name="Messing J."/>
            <person name="Rokhsar D.S."/>
        </authorList>
    </citation>
    <scope>NUCLEOTIDE SEQUENCE [LARGE SCALE GENOMIC DNA]</scope>
    <source>
        <strain evidence="4">cv. BTx623</strain>
    </source>
</reference>
<feature type="region of interest" description="Disordered" evidence="1">
    <location>
        <begin position="108"/>
        <end position="160"/>
    </location>
</feature>
<keyword evidence="2" id="KW-0812">Transmembrane</keyword>
<dbReference type="InParanoid" id="A0A1B6QF99"/>
<keyword evidence="2" id="KW-1133">Transmembrane helix</keyword>
<dbReference type="PANTHER" id="PTHR35275">
    <property type="entry name" value="ZCF37"/>
    <property type="match status" value="1"/>
</dbReference>
<evidence type="ECO:0000313" key="3">
    <source>
        <dbReference type="EMBL" id="KXG36580.1"/>
    </source>
</evidence>
<evidence type="ECO:0000256" key="1">
    <source>
        <dbReference type="SAM" id="MobiDB-lite"/>
    </source>
</evidence>
<dbReference type="OMA" id="CCTSVWW"/>
<dbReference type="Gramene" id="KXG36580">
    <property type="protein sequence ID" value="KXG36580"/>
    <property type="gene ID" value="SORBI_3002G356500"/>
</dbReference>
<keyword evidence="4" id="KW-1185">Reference proteome</keyword>
<feature type="region of interest" description="Disordered" evidence="1">
    <location>
        <begin position="244"/>
        <end position="281"/>
    </location>
</feature>
<dbReference type="PANTHER" id="PTHR35275:SF1">
    <property type="entry name" value="OS07G0585900 PROTEIN"/>
    <property type="match status" value="1"/>
</dbReference>
<gene>
    <name evidence="3" type="ORF">SORBI_3002G356500</name>
</gene>
<dbReference type="AlphaFoldDB" id="A0A1B6QF99"/>
<sequence>MREKMFCGAGNFKDVDKEEGAAAAGAAAGKPAAAKAKTKAKQGKNSNPYASRGLDKFSVVLSELESKREKILRRAGSDVDADHLMVRFVQSEKKGWVPIVVKLPHEEEEQAAAGAKKRQGKQSSKPASQSSSAPPTEPSSPKEDPVAVQAKATVPPAKKSKAGGVRWSWAWGRKMVMRPCYYWPLAMTLLLLCLVVFGRVFAICCTSIWWYLLPILNGEEALGAGRSPATTATKARKDVGGIKAGDKLAVAPRDSHGKRSSSAGAAHEIISARSHAHRKKG</sequence>
<dbReference type="FunCoup" id="A0A1B6QF99">
    <property type="interactions" value="380"/>
</dbReference>
<feature type="compositionally biased region" description="Low complexity" evidence="1">
    <location>
        <begin position="121"/>
        <end position="134"/>
    </location>
</feature>
<dbReference type="OrthoDB" id="1932497at2759"/>
<feature type="transmembrane region" description="Helical" evidence="2">
    <location>
        <begin position="181"/>
        <end position="212"/>
    </location>
</feature>